<organism evidence="1 2">
    <name type="scientific">Streblomastix strix</name>
    <dbReference type="NCBI Taxonomy" id="222440"/>
    <lineage>
        <taxon>Eukaryota</taxon>
        <taxon>Metamonada</taxon>
        <taxon>Preaxostyla</taxon>
        <taxon>Oxymonadida</taxon>
        <taxon>Streblomastigidae</taxon>
        <taxon>Streblomastix</taxon>
    </lineage>
</organism>
<protein>
    <submittedName>
        <fullName evidence="1">Uncharacterized protein</fullName>
    </submittedName>
</protein>
<dbReference type="EMBL" id="SNRW01004412">
    <property type="protein sequence ID" value="KAA6387346.1"/>
    <property type="molecule type" value="Genomic_DNA"/>
</dbReference>
<proteinExistence type="predicted"/>
<name>A0A5J4VYQ5_9EUKA</name>
<evidence type="ECO:0000313" key="2">
    <source>
        <dbReference type="Proteomes" id="UP000324800"/>
    </source>
</evidence>
<sequence>MNELENERIKIILEVASNAPKEHQTAIRAAAVLGKTYPEIKDLSNGEVTRGMYDASALRNVWRNYKGTQDLKFKVIRNLGIHLLYLQIIISFIICKSYPSCQNQRGQSKLYHSIPDEFRRNRQTMNEIPILFENEAIVSELYKRYLTAEGHRLEELLFDK</sequence>
<accession>A0A5J4VYQ5</accession>
<comment type="caution">
    <text evidence="1">The sequence shown here is derived from an EMBL/GenBank/DDBJ whole genome shotgun (WGS) entry which is preliminary data.</text>
</comment>
<reference evidence="1 2" key="1">
    <citation type="submission" date="2019-03" db="EMBL/GenBank/DDBJ databases">
        <title>Single cell metagenomics reveals metabolic interactions within the superorganism composed of flagellate Streblomastix strix and complex community of Bacteroidetes bacteria on its surface.</title>
        <authorList>
            <person name="Treitli S.C."/>
            <person name="Kolisko M."/>
            <person name="Husnik F."/>
            <person name="Keeling P."/>
            <person name="Hampl V."/>
        </authorList>
    </citation>
    <scope>NUCLEOTIDE SEQUENCE [LARGE SCALE GENOMIC DNA]</scope>
    <source>
        <strain evidence="1">ST1C</strain>
    </source>
</reference>
<dbReference type="Proteomes" id="UP000324800">
    <property type="component" value="Unassembled WGS sequence"/>
</dbReference>
<dbReference type="AlphaFoldDB" id="A0A5J4VYQ5"/>
<gene>
    <name evidence="1" type="ORF">EZS28_017129</name>
</gene>
<evidence type="ECO:0000313" key="1">
    <source>
        <dbReference type="EMBL" id="KAA6387346.1"/>
    </source>
</evidence>